<sequence length="501" mass="55014">MAESIGLPSSARDHELLNQHGHSKYPIKAPFSNTERKYTYITDVGQAYNGSKAWNYKKQPAVIGRQGYTHVLGHNWIWGIVEGDEDVLFRIKHEEQAEASFEGKYPAQARTNWGGTFFGLGAGATRSIVGSVQEAPFQSGGQPIAWTIRHHTCELLIDADGNLPVVCKCCRKYELDSLRHLQRRHVETGGVSEAARLGQAALAEKHAQTRRQYAVDKYKSAAREAALQAKVSAGVAWNVRTGQLVGLVDSESDLLDDVYEEGLTLADKVLQFMARSITTSWSMPVAYYTYKTSGHERLMHVFPKVVSALAALDLDVRVAICDGAVTIAAQKLRNLLLSSWPGVGKRLLEKDGLPISWTHIKDLYHEDMGNAIKECPSLNRESVFEAESGSANWAKTRVSLALGVLNVSVADALDRRVNEGRQELAQTALYVRGVGSRHNAPNCNEYGARANQVIAAGFSKQVKKGNTAGMGKAGLNYDLPLERYDGRRDGHHASLKFSGPT</sequence>
<evidence type="ECO:0000313" key="3">
    <source>
        <dbReference type="Proteomes" id="UP001491310"/>
    </source>
</evidence>
<proteinExistence type="predicted"/>
<feature type="domain" description="Transposable element P transposase-like RNase H" evidence="1">
    <location>
        <begin position="231"/>
        <end position="326"/>
    </location>
</feature>
<accession>A0ABR2YAF8</accession>
<protein>
    <recommendedName>
        <fullName evidence="1">Transposable element P transposase-like RNase H domain-containing protein</fullName>
    </recommendedName>
</protein>
<organism evidence="2 3">
    <name type="scientific">Coccomyxa subellipsoidea</name>
    <dbReference type="NCBI Taxonomy" id="248742"/>
    <lineage>
        <taxon>Eukaryota</taxon>
        <taxon>Viridiplantae</taxon>
        <taxon>Chlorophyta</taxon>
        <taxon>core chlorophytes</taxon>
        <taxon>Trebouxiophyceae</taxon>
        <taxon>Trebouxiophyceae incertae sedis</taxon>
        <taxon>Coccomyxaceae</taxon>
        <taxon>Coccomyxa</taxon>
    </lineage>
</organism>
<keyword evidence="3" id="KW-1185">Reference proteome</keyword>
<evidence type="ECO:0000259" key="1">
    <source>
        <dbReference type="Pfam" id="PF21787"/>
    </source>
</evidence>
<gene>
    <name evidence="2" type="ORF">WJX75_001213</name>
</gene>
<dbReference type="Proteomes" id="UP001491310">
    <property type="component" value="Unassembled WGS sequence"/>
</dbReference>
<name>A0ABR2YAF8_9CHLO</name>
<dbReference type="EMBL" id="JALJOT010000019">
    <property type="protein sequence ID" value="KAK9901073.1"/>
    <property type="molecule type" value="Genomic_DNA"/>
</dbReference>
<dbReference type="Pfam" id="PF21787">
    <property type="entry name" value="TNP-like_RNaseH_N"/>
    <property type="match status" value="1"/>
</dbReference>
<comment type="caution">
    <text evidence="2">The sequence shown here is derived from an EMBL/GenBank/DDBJ whole genome shotgun (WGS) entry which is preliminary data.</text>
</comment>
<dbReference type="InterPro" id="IPR048365">
    <property type="entry name" value="TNP-like_RNaseH_N"/>
</dbReference>
<evidence type="ECO:0000313" key="2">
    <source>
        <dbReference type="EMBL" id="KAK9901073.1"/>
    </source>
</evidence>
<reference evidence="2 3" key="1">
    <citation type="journal article" date="2024" name="Nat. Commun.">
        <title>Phylogenomics reveals the evolutionary origins of lichenization in chlorophyte algae.</title>
        <authorList>
            <person name="Puginier C."/>
            <person name="Libourel C."/>
            <person name="Otte J."/>
            <person name="Skaloud P."/>
            <person name="Haon M."/>
            <person name="Grisel S."/>
            <person name="Petersen M."/>
            <person name="Berrin J.G."/>
            <person name="Delaux P.M."/>
            <person name="Dal Grande F."/>
            <person name="Keller J."/>
        </authorList>
    </citation>
    <scope>NUCLEOTIDE SEQUENCE [LARGE SCALE GENOMIC DNA]</scope>
    <source>
        <strain evidence="2 3">SAG 216-7</strain>
    </source>
</reference>